<name>A0A6N3C8C5_9FIRM</name>
<proteinExistence type="predicted"/>
<gene>
    <name evidence="1" type="ORF">IBLFYP30_01765</name>
</gene>
<dbReference type="AlphaFoldDB" id="A0A6N3C8C5"/>
<dbReference type="EMBL" id="CACRUE010000026">
    <property type="protein sequence ID" value="VYU11218.1"/>
    <property type="molecule type" value="Genomic_DNA"/>
</dbReference>
<protein>
    <submittedName>
        <fullName evidence="1">Uncharacterized protein</fullName>
    </submittedName>
</protein>
<organism evidence="1">
    <name type="scientific">Intestinibacter bartlettii</name>
    <dbReference type="NCBI Taxonomy" id="261299"/>
    <lineage>
        <taxon>Bacteria</taxon>
        <taxon>Bacillati</taxon>
        <taxon>Bacillota</taxon>
        <taxon>Clostridia</taxon>
        <taxon>Peptostreptococcales</taxon>
        <taxon>Peptostreptococcaceae</taxon>
        <taxon>Intestinibacter</taxon>
    </lineage>
</organism>
<accession>A0A6N3C8C5</accession>
<reference evidence="1" key="1">
    <citation type="submission" date="2019-11" db="EMBL/GenBank/DDBJ databases">
        <authorList>
            <person name="Feng L."/>
        </authorList>
    </citation>
    <scope>NUCLEOTIDE SEQUENCE</scope>
    <source>
        <strain evidence="1">IbartlettiiLFYP30</strain>
    </source>
</reference>
<dbReference type="RefSeq" id="WP_024038122.1">
    <property type="nucleotide sequence ID" value="NZ_CACRUE010000026.1"/>
</dbReference>
<sequence length="156" mass="18283">MVTVNKYLYEDDFGQKICLCSEKQEYKVLFREVNETELKTNDVDSVTKASIYKMEKLVVMCTECKKIYFVSMSFEGSFKSQYVTLESVELFDGEALEARNLINRIYSEYEDAMVDIATDDYVIKVLSKSEDDEKTNTRYVYLNREDSILYSDLQSE</sequence>
<evidence type="ECO:0000313" key="1">
    <source>
        <dbReference type="EMBL" id="VYU11218.1"/>
    </source>
</evidence>